<dbReference type="AlphaFoldDB" id="A0A7C3PTL2"/>
<evidence type="ECO:0000256" key="7">
    <source>
        <dbReference type="PIRNR" id="PIRNR000368"/>
    </source>
</evidence>
<evidence type="ECO:0000256" key="6">
    <source>
        <dbReference type="ARBA" id="ARBA00023014"/>
    </source>
</evidence>
<keyword evidence="5" id="KW-0408">Iron</keyword>
<dbReference type="PANTHER" id="PTHR30352:SF2">
    <property type="entry name" value="ANAEROBIC RIBONUCLEOSIDE-TRIPHOSPHATE REDUCTASE-ACTIVATING PROTEIN"/>
    <property type="match status" value="1"/>
</dbReference>
<dbReference type="PIRSF" id="PIRSF000368">
    <property type="entry name" value="NrdG"/>
    <property type="match status" value="1"/>
</dbReference>
<dbReference type="SFLD" id="SFLDG01063">
    <property type="entry name" value="activating_enzymes__group_1"/>
    <property type="match status" value="1"/>
</dbReference>
<comment type="caution">
    <text evidence="8">The sequence shown here is derived from an EMBL/GenBank/DDBJ whole genome shotgun (WGS) entry which is preliminary data.</text>
</comment>
<keyword evidence="4" id="KW-0479">Metal-binding</keyword>
<dbReference type="SFLD" id="SFLDG01066">
    <property type="entry name" value="organic_radical-activating_enz"/>
    <property type="match status" value="1"/>
</dbReference>
<dbReference type="GO" id="GO:0051539">
    <property type="term" value="F:4 iron, 4 sulfur cluster binding"/>
    <property type="evidence" value="ECO:0007669"/>
    <property type="project" value="UniProtKB-KW"/>
</dbReference>
<keyword evidence="3" id="KW-0949">S-adenosyl-L-methionine</keyword>
<name>A0A7C3PTL2_9CYAN</name>
<dbReference type="InterPro" id="IPR007197">
    <property type="entry name" value="rSAM"/>
</dbReference>
<dbReference type="EMBL" id="DSRU01000378">
    <property type="protein sequence ID" value="HFN01158.1"/>
    <property type="molecule type" value="Genomic_DNA"/>
</dbReference>
<dbReference type="EC" id="1.97.1.-" evidence="7"/>
<dbReference type="SFLD" id="SFLDF00299">
    <property type="entry name" value="anaerobic_ribonucleoside-triph"/>
    <property type="match status" value="1"/>
</dbReference>
<dbReference type="GO" id="GO:0043365">
    <property type="term" value="F:[formate-C-acetyltransferase]-activating enzyme activity"/>
    <property type="evidence" value="ECO:0007669"/>
    <property type="project" value="InterPro"/>
</dbReference>
<protein>
    <recommendedName>
        <fullName evidence="7">Anaerobic ribonucleoside-triphosphate reductase-activating protein</fullName>
        <ecNumber evidence="7">1.97.1.-</ecNumber>
    </recommendedName>
</protein>
<proteinExistence type="inferred from homology"/>
<dbReference type="Pfam" id="PF13353">
    <property type="entry name" value="Fer4_12"/>
    <property type="match status" value="1"/>
</dbReference>
<evidence type="ECO:0000256" key="5">
    <source>
        <dbReference type="ARBA" id="ARBA00023004"/>
    </source>
</evidence>
<accession>A0A7C3PTL2</accession>
<dbReference type="Gene3D" id="3.20.20.70">
    <property type="entry name" value="Aldolase class I"/>
    <property type="match status" value="1"/>
</dbReference>
<evidence type="ECO:0000256" key="3">
    <source>
        <dbReference type="ARBA" id="ARBA00022691"/>
    </source>
</evidence>
<dbReference type="InterPro" id="IPR013785">
    <property type="entry name" value="Aldolase_TIM"/>
</dbReference>
<comment type="cofactor">
    <cofactor evidence="1">
        <name>[4Fe-4S] cluster</name>
        <dbReference type="ChEBI" id="CHEBI:49883"/>
    </cofactor>
</comment>
<dbReference type="InterPro" id="IPR034457">
    <property type="entry name" value="Organic_radical-activating"/>
</dbReference>
<evidence type="ECO:0000313" key="8">
    <source>
        <dbReference type="EMBL" id="HFN01158.1"/>
    </source>
</evidence>
<dbReference type="InterPro" id="IPR058240">
    <property type="entry name" value="rSAM_sf"/>
</dbReference>
<dbReference type="PANTHER" id="PTHR30352">
    <property type="entry name" value="PYRUVATE FORMATE-LYASE-ACTIVATING ENZYME"/>
    <property type="match status" value="1"/>
</dbReference>
<gene>
    <name evidence="8" type="ORF">ENR64_26090</name>
</gene>
<comment type="function">
    <text evidence="7">Activation of anaerobic ribonucleoside-triphosphate reductase under anaerobic conditions by generation of an organic free radical, using S-adenosylmethionine and reduced flavodoxin as cosubstrates to produce 5'-deoxy-adenosine.</text>
</comment>
<sequence length="209" mass="23142">MVKLKSNPSLTLMEIPPGYLNIMGYVDESEVNGPGCRAVVWVQGCLRECPGCFNPGSWSFEINQLITIEALLEKILSNPRNEGVTFSGGEPFWQAPALAELAKQAKTHGLNVMSFTGFTLEQLRSEYAPAGAQALLDELDILIDGPYVESQAIHSPDSLVASRNQRVHVFNPQFCDRLTWASDQMEIHILKDGSRLITGYRGQMNLTED</sequence>
<evidence type="ECO:0000256" key="4">
    <source>
        <dbReference type="ARBA" id="ARBA00022723"/>
    </source>
</evidence>
<reference evidence="8" key="1">
    <citation type="journal article" date="2020" name="mSystems">
        <title>Genome- and Community-Level Interaction Insights into Carbon Utilization and Element Cycling Functions of Hydrothermarchaeota in Hydrothermal Sediment.</title>
        <authorList>
            <person name="Zhou Z."/>
            <person name="Liu Y."/>
            <person name="Xu W."/>
            <person name="Pan J."/>
            <person name="Luo Z.H."/>
            <person name="Li M."/>
        </authorList>
    </citation>
    <scope>NUCLEOTIDE SEQUENCE [LARGE SCALE GENOMIC DNA]</scope>
    <source>
        <strain evidence="8">SpSt-418</strain>
    </source>
</reference>
<comment type="similarity">
    <text evidence="7">Belongs to the organic radical-activating enzymes family.</text>
</comment>
<organism evidence="8">
    <name type="scientific">Oscillatoriales cyanobacterium SpSt-418</name>
    <dbReference type="NCBI Taxonomy" id="2282169"/>
    <lineage>
        <taxon>Bacteria</taxon>
        <taxon>Bacillati</taxon>
        <taxon>Cyanobacteriota</taxon>
        <taxon>Cyanophyceae</taxon>
        <taxon>Oscillatoriophycideae</taxon>
        <taxon>Oscillatoriales</taxon>
    </lineage>
</organism>
<dbReference type="SUPFAM" id="SSF102114">
    <property type="entry name" value="Radical SAM enzymes"/>
    <property type="match status" value="1"/>
</dbReference>
<keyword evidence="2" id="KW-0004">4Fe-4S</keyword>
<dbReference type="InterPro" id="IPR012837">
    <property type="entry name" value="NrdG"/>
</dbReference>
<keyword evidence="6" id="KW-0411">Iron-sulfur</keyword>
<dbReference type="GO" id="GO:0004748">
    <property type="term" value="F:ribonucleoside-diphosphate reductase activity, thioredoxin disulfide as acceptor"/>
    <property type="evidence" value="ECO:0007669"/>
    <property type="project" value="TreeGrafter"/>
</dbReference>
<evidence type="ECO:0000256" key="1">
    <source>
        <dbReference type="ARBA" id="ARBA00001966"/>
    </source>
</evidence>
<dbReference type="SFLD" id="SFLDS00029">
    <property type="entry name" value="Radical_SAM"/>
    <property type="match status" value="1"/>
</dbReference>
<evidence type="ECO:0000256" key="2">
    <source>
        <dbReference type="ARBA" id="ARBA00022485"/>
    </source>
</evidence>
<dbReference type="GO" id="GO:0046872">
    <property type="term" value="F:metal ion binding"/>
    <property type="evidence" value="ECO:0007669"/>
    <property type="project" value="UniProtKB-KW"/>
</dbReference>
<keyword evidence="7" id="KW-0560">Oxidoreductase</keyword>
<dbReference type="CDD" id="cd01335">
    <property type="entry name" value="Radical_SAM"/>
    <property type="match status" value="1"/>
</dbReference>